<organism evidence="2 3">
    <name type="scientific">Araneus ventricosus</name>
    <name type="common">Orbweaver spider</name>
    <name type="synonym">Epeira ventricosa</name>
    <dbReference type="NCBI Taxonomy" id="182803"/>
    <lineage>
        <taxon>Eukaryota</taxon>
        <taxon>Metazoa</taxon>
        <taxon>Ecdysozoa</taxon>
        <taxon>Arthropoda</taxon>
        <taxon>Chelicerata</taxon>
        <taxon>Arachnida</taxon>
        <taxon>Araneae</taxon>
        <taxon>Araneomorphae</taxon>
        <taxon>Entelegynae</taxon>
        <taxon>Araneoidea</taxon>
        <taxon>Araneidae</taxon>
        <taxon>Araneus</taxon>
    </lineage>
</organism>
<protein>
    <submittedName>
        <fullName evidence="2">Uncharacterized protein</fullName>
    </submittedName>
</protein>
<name>A0A4Y2LPA1_ARAVE</name>
<evidence type="ECO:0000313" key="2">
    <source>
        <dbReference type="EMBL" id="GBN16279.1"/>
    </source>
</evidence>
<dbReference type="Proteomes" id="UP000499080">
    <property type="component" value="Unassembled WGS sequence"/>
</dbReference>
<keyword evidence="3" id="KW-1185">Reference proteome</keyword>
<accession>A0A4Y2LPA1</accession>
<dbReference type="AlphaFoldDB" id="A0A4Y2LPA1"/>
<sequence>MSGGELPGRMNPDSHSSSRWSCQGTPSARRTVAPLLYSRSCRGWWWRYYALGNVLMGGSGTRSCGRTEHVSCELAEHHHLDQLHP</sequence>
<feature type="region of interest" description="Disordered" evidence="1">
    <location>
        <begin position="1"/>
        <end position="28"/>
    </location>
</feature>
<evidence type="ECO:0000256" key="1">
    <source>
        <dbReference type="SAM" id="MobiDB-lite"/>
    </source>
</evidence>
<evidence type="ECO:0000313" key="3">
    <source>
        <dbReference type="Proteomes" id="UP000499080"/>
    </source>
</evidence>
<feature type="compositionally biased region" description="Polar residues" evidence="1">
    <location>
        <begin position="13"/>
        <end position="28"/>
    </location>
</feature>
<dbReference type="EMBL" id="BGPR01200390">
    <property type="protein sequence ID" value="GBN16279.1"/>
    <property type="molecule type" value="Genomic_DNA"/>
</dbReference>
<gene>
    <name evidence="2" type="ORF">AVEN_205695_1</name>
</gene>
<proteinExistence type="predicted"/>
<comment type="caution">
    <text evidence="2">The sequence shown here is derived from an EMBL/GenBank/DDBJ whole genome shotgun (WGS) entry which is preliminary data.</text>
</comment>
<reference evidence="2 3" key="1">
    <citation type="journal article" date="2019" name="Sci. Rep.">
        <title>Orb-weaving spider Araneus ventricosus genome elucidates the spidroin gene catalogue.</title>
        <authorList>
            <person name="Kono N."/>
            <person name="Nakamura H."/>
            <person name="Ohtoshi R."/>
            <person name="Moran D.A.P."/>
            <person name="Shinohara A."/>
            <person name="Yoshida Y."/>
            <person name="Fujiwara M."/>
            <person name="Mori M."/>
            <person name="Tomita M."/>
            <person name="Arakawa K."/>
        </authorList>
    </citation>
    <scope>NUCLEOTIDE SEQUENCE [LARGE SCALE GENOMIC DNA]</scope>
</reference>